<dbReference type="Proteomes" id="UP001209317">
    <property type="component" value="Unassembled WGS sequence"/>
</dbReference>
<evidence type="ECO:0000313" key="5">
    <source>
        <dbReference type="EMBL" id="MCU7693254.1"/>
    </source>
</evidence>
<dbReference type="PANTHER" id="PTHR11361">
    <property type="entry name" value="DNA MISMATCH REPAIR PROTEIN MUTS FAMILY MEMBER"/>
    <property type="match status" value="1"/>
</dbReference>
<keyword evidence="3" id="KW-0238">DNA-binding</keyword>
<dbReference type="PANTHER" id="PTHR11361:SF99">
    <property type="entry name" value="DNA MISMATCH REPAIR PROTEIN"/>
    <property type="match status" value="1"/>
</dbReference>
<dbReference type="InterPro" id="IPR027417">
    <property type="entry name" value="P-loop_NTPase"/>
</dbReference>
<gene>
    <name evidence="5" type="ORF">OD355_01845</name>
</gene>
<dbReference type="GO" id="GO:0140664">
    <property type="term" value="F:ATP-dependent DNA damage sensor activity"/>
    <property type="evidence" value="ECO:0007669"/>
    <property type="project" value="InterPro"/>
</dbReference>
<reference evidence="5" key="1">
    <citation type="submission" date="2022-10" db="EMBL/GenBank/DDBJ databases">
        <authorList>
            <person name="Kim H.S."/>
            <person name="Kim J.-S."/>
            <person name="Suh M.K."/>
            <person name="Eom M.K."/>
            <person name="Lee J.-S."/>
        </authorList>
    </citation>
    <scope>NUCLEOTIDE SEQUENCE</scope>
    <source>
        <strain evidence="5">LIP-5</strain>
    </source>
</reference>
<keyword evidence="2" id="KW-0067">ATP-binding</keyword>
<evidence type="ECO:0000313" key="6">
    <source>
        <dbReference type="Proteomes" id="UP001209317"/>
    </source>
</evidence>
<dbReference type="GO" id="GO:0005829">
    <property type="term" value="C:cytosol"/>
    <property type="evidence" value="ECO:0007669"/>
    <property type="project" value="TreeGrafter"/>
</dbReference>
<dbReference type="GO" id="GO:0006298">
    <property type="term" value="P:mismatch repair"/>
    <property type="evidence" value="ECO:0007669"/>
    <property type="project" value="InterPro"/>
</dbReference>
<proteinExistence type="predicted"/>
<feature type="domain" description="DNA mismatch repair proteins mutS family" evidence="4">
    <location>
        <begin position="237"/>
        <end position="415"/>
    </location>
</feature>
<evidence type="ECO:0000259" key="4">
    <source>
        <dbReference type="SMART" id="SM00534"/>
    </source>
</evidence>
<dbReference type="InterPro" id="IPR045076">
    <property type="entry name" value="MutS"/>
</dbReference>
<accession>A0AAE3LJC7</accession>
<protein>
    <recommendedName>
        <fullName evidence="4">DNA mismatch repair proteins mutS family domain-containing protein</fullName>
    </recommendedName>
</protein>
<keyword evidence="1" id="KW-0547">Nucleotide-binding</keyword>
<dbReference type="EMBL" id="JAOTPL010000002">
    <property type="protein sequence ID" value="MCU7693254.1"/>
    <property type="molecule type" value="Genomic_DNA"/>
</dbReference>
<keyword evidence="6" id="KW-1185">Reference proteome</keyword>
<name>A0AAE3LJC7_9BACT</name>
<sequence>MLEKDILPLFDLTNNKLARESLLNLLSEPLISQQSIIERQNLLLELKTLTPIFKGYNYPPYPFYECCNFLEQTKYKTSFSEKSLFQFKLWKRSNREIYNPLYSGISNIIVFFFPLYDKYYARISGEQYPSFKKTIHIIKNFLERFDLAENNYAIRSGTFTDKKILRILQVVDTIKTEKTFAHFLDNFILFETYISIACAIEKNKFTFPEFSENIFSVDEVYHPAVRNCVSNSLSTNKNVILITGSNMSGKSTFLRSVWLCVYLAHVGLAVPALGFTLQFFDKIFISIDHPDDIDNGLSHFMTEIKALKMVVEAAATGRCFAVFDELFKGTNMEDALWVSNKTINGLKKFSNSYFFISTHLHALDEDIDRNTVDDFFLESIVVENTPKFTYQLKRGWSNVKIGKILFEQEGLIKLLE</sequence>
<evidence type="ECO:0000256" key="3">
    <source>
        <dbReference type="ARBA" id="ARBA00023125"/>
    </source>
</evidence>
<dbReference type="GO" id="GO:0005524">
    <property type="term" value="F:ATP binding"/>
    <property type="evidence" value="ECO:0007669"/>
    <property type="project" value="UniProtKB-KW"/>
</dbReference>
<dbReference type="SUPFAM" id="SSF52540">
    <property type="entry name" value="P-loop containing nucleoside triphosphate hydrolases"/>
    <property type="match status" value="1"/>
</dbReference>
<evidence type="ECO:0000256" key="2">
    <source>
        <dbReference type="ARBA" id="ARBA00022840"/>
    </source>
</evidence>
<dbReference type="Gene3D" id="3.40.50.300">
    <property type="entry name" value="P-loop containing nucleotide triphosphate hydrolases"/>
    <property type="match status" value="1"/>
</dbReference>
<dbReference type="InterPro" id="IPR000432">
    <property type="entry name" value="DNA_mismatch_repair_MutS_C"/>
</dbReference>
<dbReference type="SMART" id="SM00534">
    <property type="entry name" value="MUTSac"/>
    <property type="match status" value="1"/>
</dbReference>
<dbReference type="Pfam" id="PF00488">
    <property type="entry name" value="MutS_V"/>
    <property type="match status" value="1"/>
</dbReference>
<comment type="caution">
    <text evidence="5">The sequence shown here is derived from an EMBL/GenBank/DDBJ whole genome shotgun (WGS) entry which is preliminary data.</text>
</comment>
<organism evidence="5 6">
    <name type="scientific">Haoranjiania flava</name>
    <dbReference type="NCBI Taxonomy" id="1856322"/>
    <lineage>
        <taxon>Bacteria</taxon>
        <taxon>Pseudomonadati</taxon>
        <taxon>Bacteroidota</taxon>
        <taxon>Chitinophagia</taxon>
        <taxon>Chitinophagales</taxon>
        <taxon>Chitinophagaceae</taxon>
        <taxon>Haoranjiania</taxon>
    </lineage>
</organism>
<dbReference type="RefSeq" id="WP_263036742.1">
    <property type="nucleotide sequence ID" value="NZ_JAOTPL010000002.1"/>
</dbReference>
<dbReference type="AlphaFoldDB" id="A0AAE3LJC7"/>
<dbReference type="GO" id="GO:0030983">
    <property type="term" value="F:mismatched DNA binding"/>
    <property type="evidence" value="ECO:0007669"/>
    <property type="project" value="InterPro"/>
</dbReference>
<evidence type="ECO:0000256" key="1">
    <source>
        <dbReference type="ARBA" id="ARBA00022741"/>
    </source>
</evidence>